<dbReference type="PROSITE" id="PS50943">
    <property type="entry name" value="HTH_CROC1"/>
    <property type="match status" value="1"/>
</dbReference>
<gene>
    <name evidence="3" type="ORF">OU415_30695</name>
</gene>
<dbReference type="PANTHER" id="PTHR46797">
    <property type="entry name" value="HTH-TYPE TRANSCRIPTIONAL REGULATOR"/>
    <property type="match status" value="1"/>
</dbReference>
<dbReference type="CDD" id="cd00093">
    <property type="entry name" value="HTH_XRE"/>
    <property type="match status" value="1"/>
</dbReference>
<keyword evidence="1" id="KW-0238">DNA-binding</keyword>
<dbReference type="Pfam" id="PF01381">
    <property type="entry name" value="HTH_3"/>
    <property type="match status" value="1"/>
</dbReference>
<organism evidence="3 4">
    <name type="scientific">Saccharopolyspora oryzae</name>
    <dbReference type="NCBI Taxonomy" id="2997343"/>
    <lineage>
        <taxon>Bacteria</taxon>
        <taxon>Bacillati</taxon>
        <taxon>Actinomycetota</taxon>
        <taxon>Actinomycetes</taxon>
        <taxon>Pseudonocardiales</taxon>
        <taxon>Pseudonocardiaceae</taxon>
        <taxon>Saccharopolyspora</taxon>
    </lineage>
</organism>
<dbReference type="Gene3D" id="1.10.260.40">
    <property type="entry name" value="lambda repressor-like DNA-binding domains"/>
    <property type="match status" value="1"/>
</dbReference>
<reference evidence="3 4" key="1">
    <citation type="submission" date="2022-11" db="EMBL/GenBank/DDBJ databases">
        <title>Draft genome sequence of Saccharopolyspora sp. WRP15-2 isolated from rhizosphere soils of wild rice in Thailand.</title>
        <authorList>
            <person name="Duangmal K."/>
            <person name="Kammanee S."/>
            <person name="Muangham S."/>
        </authorList>
    </citation>
    <scope>NUCLEOTIDE SEQUENCE [LARGE SCALE GENOMIC DNA]</scope>
    <source>
        <strain evidence="3 4">WRP15-2</strain>
    </source>
</reference>
<dbReference type="InterPro" id="IPR001387">
    <property type="entry name" value="Cro/C1-type_HTH"/>
</dbReference>
<name>A0ABT4V788_9PSEU</name>
<evidence type="ECO:0000256" key="1">
    <source>
        <dbReference type="ARBA" id="ARBA00023125"/>
    </source>
</evidence>
<dbReference type="RefSeq" id="WP_270952905.1">
    <property type="nucleotide sequence ID" value="NZ_JAQGLA010000077.1"/>
</dbReference>
<evidence type="ECO:0000313" key="4">
    <source>
        <dbReference type="Proteomes" id="UP001210380"/>
    </source>
</evidence>
<evidence type="ECO:0000259" key="2">
    <source>
        <dbReference type="PROSITE" id="PS50943"/>
    </source>
</evidence>
<evidence type="ECO:0000313" key="3">
    <source>
        <dbReference type="EMBL" id="MDA3629833.1"/>
    </source>
</evidence>
<keyword evidence="4" id="KW-1185">Reference proteome</keyword>
<feature type="domain" description="HTH cro/C1-type" evidence="2">
    <location>
        <begin position="10"/>
        <end position="64"/>
    </location>
</feature>
<dbReference type="Proteomes" id="UP001210380">
    <property type="component" value="Unassembled WGS sequence"/>
</dbReference>
<dbReference type="EMBL" id="JAQGLA010000077">
    <property type="protein sequence ID" value="MDA3629833.1"/>
    <property type="molecule type" value="Genomic_DNA"/>
</dbReference>
<dbReference type="InterPro" id="IPR010982">
    <property type="entry name" value="Lambda_DNA-bd_dom_sf"/>
</dbReference>
<protein>
    <submittedName>
        <fullName evidence="3">Helix-turn-helix transcriptional regulator</fullName>
    </submittedName>
</protein>
<comment type="caution">
    <text evidence="3">The sequence shown here is derived from an EMBL/GenBank/DDBJ whole genome shotgun (WGS) entry which is preliminary data.</text>
</comment>
<sequence length="111" mass="11754">MTATQVGAAVDRAREAAGLSQRGLADRTGISQTTLSRIISGERAAKMPEIIRIADATGYTVAQLTGTAAAERVQCAARASNGSGMEKMRQRLLDFIELDAYLDEQAVTAPQ</sequence>
<dbReference type="PANTHER" id="PTHR46797:SF1">
    <property type="entry name" value="METHYLPHOSPHONATE SYNTHASE"/>
    <property type="match status" value="1"/>
</dbReference>
<accession>A0ABT4V788</accession>
<dbReference type="SMART" id="SM00530">
    <property type="entry name" value="HTH_XRE"/>
    <property type="match status" value="1"/>
</dbReference>
<proteinExistence type="predicted"/>
<dbReference type="SUPFAM" id="SSF47413">
    <property type="entry name" value="lambda repressor-like DNA-binding domains"/>
    <property type="match status" value="1"/>
</dbReference>
<dbReference type="InterPro" id="IPR050807">
    <property type="entry name" value="TransReg_Diox_bact_type"/>
</dbReference>